<name>A0A7C1W8V0_9GAMM</name>
<dbReference type="InterPro" id="IPR050515">
    <property type="entry name" value="Beta-lactam/transpept"/>
</dbReference>
<dbReference type="PANTHER" id="PTHR30627">
    <property type="entry name" value="PEPTIDOGLYCAN D,D-TRANSPEPTIDASE"/>
    <property type="match status" value="1"/>
</dbReference>
<dbReference type="GO" id="GO:0071555">
    <property type="term" value="P:cell wall organization"/>
    <property type="evidence" value="ECO:0007669"/>
    <property type="project" value="TreeGrafter"/>
</dbReference>
<dbReference type="SUPFAM" id="SSF56601">
    <property type="entry name" value="beta-lactamase/transpeptidase-like"/>
    <property type="match status" value="1"/>
</dbReference>
<feature type="domain" description="Penicillin-binding protein transpeptidase" evidence="1">
    <location>
        <begin position="17"/>
        <end position="316"/>
    </location>
</feature>
<dbReference type="PANTHER" id="PTHR30627:SF2">
    <property type="entry name" value="PEPTIDOGLYCAN D,D-TRANSPEPTIDASE MRDA"/>
    <property type="match status" value="1"/>
</dbReference>
<gene>
    <name evidence="2" type="ORF">ENI26_12435</name>
</gene>
<dbReference type="AlphaFoldDB" id="A0A7C1W8V0"/>
<dbReference type="InterPro" id="IPR012338">
    <property type="entry name" value="Beta-lactam/transpept-like"/>
</dbReference>
<dbReference type="Proteomes" id="UP000886384">
    <property type="component" value="Unassembled WGS sequence"/>
</dbReference>
<dbReference type="EMBL" id="DRHY01000288">
    <property type="protein sequence ID" value="HEC75158.1"/>
    <property type="molecule type" value="Genomic_DNA"/>
</dbReference>
<comment type="caution">
    <text evidence="2">The sequence shown here is derived from an EMBL/GenBank/DDBJ whole genome shotgun (WGS) entry which is preliminary data.</text>
</comment>
<proteinExistence type="predicted"/>
<sequence length="330" mass="36608">LFVSGISSKEYAELRDSPERPLFDRALRGRYPPGSTLKPFVALAGLELGVVTEQTKTYCPGWYTLPGKDHRYRCWKSWGHGNVNMIDAVSQSCDVYFYDLAHTLGIDRLHDFLDLFGFGRQTGIDLPNETQGLSPSTEWKRASRNQAWYPGETLISGIGQGFNQTTPVQLAHATATLAMRGMVITPQVVRATRKAGDDEMILRQRNVVTNLPMQNSQHWENVVQAMVEVIHGERGTARSVGKDMPFHVAGKTGTAQVFGIAQDEKYDAKTLERKLHDHALFIAFAPAEKPEFAVAVVVENGGSGSKVAAPIARRMIQQYFGLKADEQSDK</sequence>
<dbReference type="GO" id="GO:0005886">
    <property type="term" value="C:plasma membrane"/>
    <property type="evidence" value="ECO:0007669"/>
    <property type="project" value="TreeGrafter"/>
</dbReference>
<dbReference type="Pfam" id="PF00905">
    <property type="entry name" value="Transpeptidase"/>
    <property type="match status" value="1"/>
</dbReference>
<dbReference type="GO" id="GO:0008658">
    <property type="term" value="F:penicillin binding"/>
    <property type="evidence" value="ECO:0007669"/>
    <property type="project" value="InterPro"/>
</dbReference>
<protein>
    <submittedName>
        <fullName evidence="2">Penicillin-binding protein 2</fullName>
    </submittedName>
</protein>
<dbReference type="GO" id="GO:0071972">
    <property type="term" value="F:peptidoglycan L,D-transpeptidase activity"/>
    <property type="evidence" value="ECO:0007669"/>
    <property type="project" value="TreeGrafter"/>
</dbReference>
<evidence type="ECO:0000259" key="1">
    <source>
        <dbReference type="Pfam" id="PF00905"/>
    </source>
</evidence>
<dbReference type="InterPro" id="IPR001460">
    <property type="entry name" value="PCN-bd_Tpept"/>
</dbReference>
<feature type="non-terminal residue" evidence="2">
    <location>
        <position position="1"/>
    </location>
</feature>
<reference evidence="2" key="1">
    <citation type="journal article" date="2020" name="mSystems">
        <title>Genome- and Community-Level Interaction Insights into Carbon Utilization and Element Cycling Functions of Hydrothermarchaeota in Hydrothermal Sediment.</title>
        <authorList>
            <person name="Zhou Z."/>
            <person name="Liu Y."/>
            <person name="Xu W."/>
            <person name="Pan J."/>
            <person name="Luo Z.H."/>
            <person name="Li M."/>
        </authorList>
    </citation>
    <scope>NUCLEOTIDE SEQUENCE [LARGE SCALE GENOMIC DNA]</scope>
    <source>
        <strain evidence="2">HyVt-380</strain>
    </source>
</reference>
<evidence type="ECO:0000313" key="2">
    <source>
        <dbReference type="EMBL" id="HEC75158.1"/>
    </source>
</evidence>
<accession>A0A7C1W8V0</accession>
<organism evidence="2">
    <name type="scientific">Methylophaga aminisulfidivorans</name>
    <dbReference type="NCBI Taxonomy" id="230105"/>
    <lineage>
        <taxon>Bacteria</taxon>
        <taxon>Pseudomonadati</taxon>
        <taxon>Pseudomonadota</taxon>
        <taxon>Gammaproteobacteria</taxon>
        <taxon>Thiotrichales</taxon>
        <taxon>Piscirickettsiaceae</taxon>
        <taxon>Methylophaga</taxon>
    </lineage>
</organism>
<dbReference type="Gene3D" id="3.40.710.10">
    <property type="entry name" value="DD-peptidase/beta-lactamase superfamily"/>
    <property type="match status" value="1"/>
</dbReference>